<name>A0A1U7CRB8_9BACT</name>
<organism evidence="2 3">
    <name type="scientific">Paludisphaera borealis</name>
    <dbReference type="NCBI Taxonomy" id="1387353"/>
    <lineage>
        <taxon>Bacteria</taxon>
        <taxon>Pseudomonadati</taxon>
        <taxon>Planctomycetota</taxon>
        <taxon>Planctomycetia</taxon>
        <taxon>Isosphaerales</taxon>
        <taxon>Isosphaeraceae</taxon>
        <taxon>Paludisphaera</taxon>
    </lineage>
</organism>
<dbReference type="STRING" id="1387353.BSF38_02937"/>
<evidence type="ECO:0000256" key="1">
    <source>
        <dbReference type="SAM" id="MobiDB-lite"/>
    </source>
</evidence>
<dbReference type="EMBL" id="CP019082">
    <property type="protein sequence ID" value="APW61423.1"/>
    <property type="molecule type" value="Genomic_DNA"/>
</dbReference>
<evidence type="ECO:0000313" key="3">
    <source>
        <dbReference type="Proteomes" id="UP000186309"/>
    </source>
</evidence>
<keyword evidence="3" id="KW-1185">Reference proteome</keyword>
<dbReference type="Proteomes" id="UP000186309">
    <property type="component" value="Chromosome"/>
</dbReference>
<protein>
    <submittedName>
        <fullName evidence="2">Ribosome-binding factor A</fullName>
    </submittedName>
</protein>
<evidence type="ECO:0000313" key="2">
    <source>
        <dbReference type="EMBL" id="APW61423.1"/>
    </source>
</evidence>
<dbReference type="SUPFAM" id="SSF89919">
    <property type="entry name" value="Ribosome-binding factor A, RbfA"/>
    <property type="match status" value="1"/>
</dbReference>
<gene>
    <name evidence="2" type="primary">rbfA_1</name>
    <name evidence="2" type="ORF">BSF38_02937</name>
</gene>
<dbReference type="OrthoDB" id="5570333at2"/>
<dbReference type="Gene3D" id="3.30.300.20">
    <property type="match status" value="1"/>
</dbReference>
<accession>A0A1U7CRB8</accession>
<dbReference type="InterPro" id="IPR023799">
    <property type="entry name" value="RbfA_dom_sf"/>
</dbReference>
<feature type="compositionally biased region" description="Basic and acidic residues" evidence="1">
    <location>
        <begin position="9"/>
        <end position="22"/>
    </location>
</feature>
<dbReference type="RefSeq" id="WP_083712949.1">
    <property type="nucleotide sequence ID" value="NZ_CP019082.1"/>
</dbReference>
<dbReference type="AlphaFoldDB" id="A0A1U7CRB8"/>
<reference evidence="3" key="1">
    <citation type="submission" date="2016-12" db="EMBL/GenBank/DDBJ databases">
        <title>Comparative genomics of four Isosphaeraceae planctomycetes: a common pool of plasmids and glycoside hydrolase genes.</title>
        <authorList>
            <person name="Ivanova A."/>
        </authorList>
    </citation>
    <scope>NUCLEOTIDE SEQUENCE [LARGE SCALE GENOMIC DNA]</scope>
    <source>
        <strain evidence="3">PX4</strain>
    </source>
</reference>
<dbReference type="InterPro" id="IPR015946">
    <property type="entry name" value="KH_dom-like_a/b"/>
</dbReference>
<dbReference type="KEGG" id="pbor:BSF38_02937"/>
<sequence>MRRHFSLRRIADDGREAPDLGARRGRADRRGGGPGATVDRKTMQLCHQVAVTLDEVLAECGDPLLHGLHVVDVEPSPDVSRLLVILAPDDGEPVDGPDALHRVEAHLSRASGHLRGEIAQAITRKRAPALVYHLALGETGA</sequence>
<proteinExistence type="predicted"/>
<feature type="region of interest" description="Disordered" evidence="1">
    <location>
        <begin position="1"/>
        <end position="38"/>
    </location>
</feature>